<dbReference type="EMBL" id="CAOQHR010000002">
    <property type="protein sequence ID" value="CAI6327600.1"/>
    <property type="molecule type" value="Genomic_DNA"/>
</dbReference>
<proteinExistence type="predicted"/>
<name>A0A9W4XMV2_9PLEO</name>
<dbReference type="AlphaFoldDB" id="A0A9W4XMV2"/>
<keyword evidence="2" id="KW-1185">Reference proteome</keyword>
<reference evidence="1" key="1">
    <citation type="submission" date="2023-01" db="EMBL/GenBank/DDBJ databases">
        <authorList>
            <person name="Van Ghelder C."/>
            <person name="Rancurel C."/>
        </authorList>
    </citation>
    <scope>NUCLEOTIDE SEQUENCE</scope>
    <source>
        <strain evidence="1">CNCM I-4278</strain>
    </source>
</reference>
<organism evidence="1 2">
    <name type="scientific">Periconia digitata</name>
    <dbReference type="NCBI Taxonomy" id="1303443"/>
    <lineage>
        <taxon>Eukaryota</taxon>
        <taxon>Fungi</taxon>
        <taxon>Dikarya</taxon>
        <taxon>Ascomycota</taxon>
        <taxon>Pezizomycotina</taxon>
        <taxon>Dothideomycetes</taxon>
        <taxon>Pleosporomycetidae</taxon>
        <taxon>Pleosporales</taxon>
        <taxon>Massarineae</taxon>
        <taxon>Periconiaceae</taxon>
        <taxon>Periconia</taxon>
    </lineage>
</organism>
<protein>
    <submittedName>
        <fullName evidence="1">Uncharacterized protein</fullName>
    </submittedName>
</protein>
<accession>A0A9W4XMV2</accession>
<sequence length="40" mass="4965">MGRRWERCCKQDTRMFIYAHSCQNYFGNQWHAKMKSFFGN</sequence>
<dbReference type="Proteomes" id="UP001152607">
    <property type="component" value="Unassembled WGS sequence"/>
</dbReference>
<evidence type="ECO:0000313" key="1">
    <source>
        <dbReference type="EMBL" id="CAI6327600.1"/>
    </source>
</evidence>
<evidence type="ECO:0000313" key="2">
    <source>
        <dbReference type="Proteomes" id="UP001152607"/>
    </source>
</evidence>
<comment type="caution">
    <text evidence="1">The sequence shown here is derived from an EMBL/GenBank/DDBJ whole genome shotgun (WGS) entry which is preliminary data.</text>
</comment>
<gene>
    <name evidence="1" type="ORF">PDIGIT_LOCUS3907</name>
</gene>